<keyword evidence="6" id="KW-1185">Reference proteome</keyword>
<dbReference type="InterPro" id="IPR008920">
    <property type="entry name" value="TF_FadR/GntR_C"/>
</dbReference>
<dbReference type="SMART" id="SM00345">
    <property type="entry name" value="HTH_GNTR"/>
    <property type="match status" value="1"/>
</dbReference>
<gene>
    <name evidence="5" type="ORF">D9R14_03125</name>
</gene>
<dbReference type="SMART" id="SM00895">
    <property type="entry name" value="FCD"/>
    <property type="match status" value="1"/>
</dbReference>
<sequence>MEALVNLADQNLSRIAREPLWDRAHSQLREALLAGRFEPGSALVLRQLAETFGTSITPVRDAVSRLVAQGVLDQGPRNSALVPDLKSSALTDLMVVRTELEGRATREAAMKACAADVDALEVLLADMRRMIEKRRLDTYLDIHRRFHFGIYALAGIPILLEMIENLWLRCGPILSFVVPQYVVSLKGTDHHQAALDAIRLRDGTRAEAEIVADIEEAGAYLLGLADGTGRIRRPHEAPAGAR</sequence>
<keyword evidence="2" id="KW-0238">DNA-binding</keyword>
<dbReference type="SUPFAM" id="SSF46785">
    <property type="entry name" value="Winged helix' DNA-binding domain"/>
    <property type="match status" value="1"/>
</dbReference>
<evidence type="ECO:0000256" key="1">
    <source>
        <dbReference type="ARBA" id="ARBA00023015"/>
    </source>
</evidence>
<evidence type="ECO:0000313" key="5">
    <source>
        <dbReference type="EMBL" id="RLP81007.1"/>
    </source>
</evidence>
<dbReference type="EMBL" id="RCTF01000002">
    <property type="protein sequence ID" value="RLP81007.1"/>
    <property type="molecule type" value="Genomic_DNA"/>
</dbReference>
<feature type="domain" description="HTH gntR-type" evidence="4">
    <location>
        <begin position="18"/>
        <end position="85"/>
    </location>
</feature>
<dbReference type="GO" id="GO:0003677">
    <property type="term" value="F:DNA binding"/>
    <property type="evidence" value="ECO:0007669"/>
    <property type="project" value="UniProtKB-KW"/>
</dbReference>
<dbReference type="InterPro" id="IPR036388">
    <property type="entry name" value="WH-like_DNA-bd_sf"/>
</dbReference>
<dbReference type="InterPro" id="IPR011711">
    <property type="entry name" value="GntR_C"/>
</dbReference>
<dbReference type="OrthoDB" id="9815654at2"/>
<dbReference type="PANTHER" id="PTHR43537">
    <property type="entry name" value="TRANSCRIPTIONAL REGULATOR, GNTR FAMILY"/>
    <property type="match status" value="1"/>
</dbReference>
<dbReference type="AlphaFoldDB" id="A0A3L7AL41"/>
<reference evidence="5 6" key="1">
    <citation type="submission" date="2018-10" db="EMBL/GenBank/DDBJ databases">
        <title>Xanthobacter tagetidis genome sequencing and assembly.</title>
        <authorList>
            <person name="Maclea K.S."/>
            <person name="Goen A.E."/>
            <person name="Fatima S.A."/>
        </authorList>
    </citation>
    <scope>NUCLEOTIDE SEQUENCE [LARGE SCALE GENOMIC DNA]</scope>
    <source>
        <strain evidence="5 6">ATCC 700314</strain>
    </source>
</reference>
<accession>A0A3L7AL41</accession>
<proteinExistence type="predicted"/>
<dbReference type="Pfam" id="PF07729">
    <property type="entry name" value="FCD"/>
    <property type="match status" value="1"/>
</dbReference>
<dbReference type="Proteomes" id="UP000269692">
    <property type="component" value="Unassembled WGS sequence"/>
</dbReference>
<dbReference type="Gene3D" id="1.20.120.530">
    <property type="entry name" value="GntR ligand-binding domain-like"/>
    <property type="match status" value="1"/>
</dbReference>
<evidence type="ECO:0000256" key="3">
    <source>
        <dbReference type="ARBA" id="ARBA00023163"/>
    </source>
</evidence>
<organism evidence="5 6">
    <name type="scientific">Xanthobacter tagetidis</name>
    <dbReference type="NCBI Taxonomy" id="60216"/>
    <lineage>
        <taxon>Bacteria</taxon>
        <taxon>Pseudomonadati</taxon>
        <taxon>Pseudomonadota</taxon>
        <taxon>Alphaproteobacteria</taxon>
        <taxon>Hyphomicrobiales</taxon>
        <taxon>Xanthobacteraceae</taxon>
        <taxon>Xanthobacter</taxon>
    </lineage>
</organism>
<dbReference type="InterPro" id="IPR000524">
    <property type="entry name" value="Tscrpt_reg_HTH_GntR"/>
</dbReference>
<comment type="caution">
    <text evidence="5">The sequence shown here is derived from an EMBL/GenBank/DDBJ whole genome shotgun (WGS) entry which is preliminary data.</text>
</comment>
<protein>
    <submittedName>
        <fullName evidence="5">GntR family transcriptional regulator</fullName>
    </submittedName>
</protein>
<dbReference type="PANTHER" id="PTHR43537:SF39">
    <property type="entry name" value="HTH-TYPE TRANSCRIPTIONAL REGULATOR MCBR"/>
    <property type="match status" value="1"/>
</dbReference>
<keyword evidence="1" id="KW-0805">Transcription regulation</keyword>
<dbReference type="GO" id="GO:0003700">
    <property type="term" value="F:DNA-binding transcription factor activity"/>
    <property type="evidence" value="ECO:0007669"/>
    <property type="project" value="InterPro"/>
</dbReference>
<dbReference type="Gene3D" id="1.10.10.10">
    <property type="entry name" value="Winged helix-like DNA-binding domain superfamily/Winged helix DNA-binding domain"/>
    <property type="match status" value="1"/>
</dbReference>
<keyword evidence="3" id="KW-0804">Transcription</keyword>
<name>A0A3L7AL41_9HYPH</name>
<dbReference type="SUPFAM" id="SSF48008">
    <property type="entry name" value="GntR ligand-binding domain-like"/>
    <property type="match status" value="1"/>
</dbReference>
<evidence type="ECO:0000259" key="4">
    <source>
        <dbReference type="PROSITE" id="PS50949"/>
    </source>
</evidence>
<evidence type="ECO:0000313" key="6">
    <source>
        <dbReference type="Proteomes" id="UP000269692"/>
    </source>
</evidence>
<evidence type="ECO:0000256" key="2">
    <source>
        <dbReference type="ARBA" id="ARBA00023125"/>
    </source>
</evidence>
<dbReference type="PROSITE" id="PS50949">
    <property type="entry name" value="HTH_GNTR"/>
    <property type="match status" value="1"/>
</dbReference>
<dbReference type="InterPro" id="IPR036390">
    <property type="entry name" value="WH_DNA-bd_sf"/>
</dbReference>
<dbReference type="Pfam" id="PF00392">
    <property type="entry name" value="GntR"/>
    <property type="match status" value="1"/>
</dbReference>